<sequence length="529" mass="60618">MDANKNITLLIADDEAAIRNGLSTVVPWEQFGITIVGTAEDGREAYEIIKSCNPDIVITDIRMPGMDGLQLMEQVKNEKLQTNFIILSGYGDFKYAQKAIQLGAKNYFLKPIKIDELVTEIRQQKEEILQSNHIHSYSAYLNVKSEPKEKFLKRLLKNEFYSYDEIKDEIGRLELKLNDSPFRVMVFSIQGKEDGEQEDEFQQINYLMDIVSEELQETRYEFLISSSSELLTIIHTMQPGDLPVNYRYLAVRCLKRVNRDSTMDLTVGIGKEGASLTDCSNSYKTALMCLSYSFYETDHKIFDESILCTAPPPAAANQMDYNNLMYSIAMNRTEQIREFCREYFSKLLYVPMPPPNYIRGMCIYLITDIQKELGSGKEFSQAEVILPINTIRTFEELKAYMEDFLEACAGKQGSGESGPKNQIIQAAEYYIKSHMGEKILAKDVARHVNLSDVYFTSYFKLKTGINFRDYVIRIKMDHAKGLMERMPDMPVAEVAAATGYDDYRSFYRVFKQNTGVSPSDYNRNSGKTL</sequence>
<feature type="domain" description="Response regulatory" evidence="12">
    <location>
        <begin position="8"/>
        <end position="125"/>
    </location>
</feature>
<dbReference type="PROSITE" id="PS00041">
    <property type="entry name" value="HTH_ARAC_FAMILY_1"/>
    <property type="match status" value="1"/>
</dbReference>
<accession>A0A2M8Z541</accession>
<dbReference type="GO" id="GO:0003700">
    <property type="term" value="F:DNA-binding transcription factor activity"/>
    <property type="evidence" value="ECO:0007669"/>
    <property type="project" value="InterPro"/>
</dbReference>
<evidence type="ECO:0000313" key="14">
    <source>
        <dbReference type="Proteomes" id="UP000231092"/>
    </source>
</evidence>
<dbReference type="SMART" id="SM00342">
    <property type="entry name" value="HTH_ARAC"/>
    <property type="match status" value="1"/>
</dbReference>
<dbReference type="InterPro" id="IPR041522">
    <property type="entry name" value="CdaR_GGDEF"/>
</dbReference>
<dbReference type="PANTHER" id="PTHR42713:SF3">
    <property type="entry name" value="TRANSCRIPTIONAL REGULATORY PROTEIN HPTR"/>
    <property type="match status" value="1"/>
</dbReference>
<evidence type="ECO:0000256" key="7">
    <source>
        <dbReference type="ARBA" id="ARBA00023125"/>
    </source>
</evidence>
<dbReference type="Gene3D" id="3.40.50.2300">
    <property type="match status" value="1"/>
</dbReference>
<evidence type="ECO:0000256" key="1">
    <source>
        <dbReference type="ARBA" id="ARBA00004496"/>
    </source>
</evidence>
<evidence type="ECO:0000256" key="9">
    <source>
        <dbReference type="ARBA" id="ARBA00024867"/>
    </source>
</evidence>
<dbReference type="GO" id="GO:0005737">
    <property type="term" value="C:cytoplasm"/>
    <property type="evidence" value="ECO:0007669"/>
    <property type="project" value="UniProtKB-SubCell"/>
</dbReference>
<keyword evidence="6" id="KW-0805">Transcription regulation</keyword>
<name>A0A2M8Z541_9FIRM</name>
<dbReference type="Pfam" id="PF12833">
    <property type="entry name" value="HTH_18"/>
    <property type="match status" value="1"/>
</dbReference>
<dbReference type="InterPro" id="IPR011006">
    <property type="entry name" value="CheY-like_superfamily"/>
</dbReference>
<comment type="caution">
    <text evidence="13">The sequence shown here is derived from an EMBL/GenBank/DDBJ whole genome shotgun (WGS) entry which is preliminary data.</text>
</comment>
<keyword evidence="3" id="KW-0963">Cytoplasm</keyword>
<keyword evidence="7" id="KW-0238">DNA-binding</keyword>
<comment type="subcellular location">
    <subcellularLocation>
        <location evidence="1">Cytoplasm</location>
    </subcellularLocation>
</comment>
<dbReference type="OrthoDB" id="9794370at2"/>
<dbReference type="InterPro" id="IPR001789">
    <property type="entry name" value="Sig_transdc_resp-reg_receiver"/>
</dbReference>
<organism evidence="13 14">
    <name type="scientific">[Clostridium] celerecrescens 18A</name>
    <dbReference type="NCBI Taxonomy" id="1286362"/>
    <lineage>
        <taxon>Bacteria</taxon>
        <taxon>Bacillati</taxon>
        <taxon>Bacillota</taxon>
        <taxon>Clostridia</taxon>
        <taxon>Lachnospirales</taxon>
        <taxon>Lachnospiraceae</taxon>
        <taxon>Lacrimispora</taxon>
    </lineage>
</organism>
<dbReference type="EMBL" id="PGET01000001">
    <property type="protein sequence ID" value="PJJ28545.1"/>
    <property type="molecule type" value="Genomic_DNA"/>
</dbReference>
<protein>
    <recommendedName>
        <fullName evidence="2">Stage 0 sporulation protein A homolog</fullName>
    </recommendedName>
</protein>
<evidence type="ECO:0000256" key="3">
    <source>
        <dbReference type="ARBA" id="ARBA00022490"/>
    </source>
</evidence>
<dbReference type="InterPro" id="IPR018062">
    <property type="entry name" value="HTH_AraC-typ_CS"/>
</dbReference>
<dbReference type="PROSITE" id="PS50110">
    <property type="entry name" value="RESPONSE_REGULATORY"/>
    <property type="match status" value="1"/>
</dbReference>
<dbReference type="InterPro" id="IPR051552">
    <property type="entry name" value="HptR"/>
</dbReference>
<dbReference type="SUPFAM" id="SSF46689">
    <property type="entry name" value="Homeodomain-like"/>
    <property type="match status" value="2"/>
</dbReference>
<evidence type="ECO:0000259" key="11">
    <source>
        <dbReference type="PROSITE" id="PS01124"/>
    </source>
</evidence>
<evidence type="ECO:0000256" key="4">
    <source>
        <dbReference type="ARBA" id="ARBA00022553"/>
    </source>
</evidence>
<evidence type="ECO:0000313" key="13">
    <source>
        <dbReference type="EMBL" id="PJJ28545.1"/>
    </source>
</evidence>
<dbReference type="GO" id="GO:0000160">
    <property type="term" value="P:phosphorelay signal transduction system"/>
    <property type="evidence" value="ECO:0007669"/>
    <property type="project" value="UniProtKB-KW"/>
</dbReference>
<dbReference type="SUPFAM" id="SSF52172">
    <property type="entry name" value="CheY-like"/>
    <property type="match status" value="1"/>
</dbReference>
<evidence type="ECO:0000256" key="8">
    <source>
        <dbReference type="ARBA" id="ARBA00023163"/>
    </source>
</evidence>
<keyword evidence="5" id="KW-0902">Two-component regulatory system</keyword>
<evidence type="ECO:0000256" key="5">
    <source>
        <dbReference type="ARBA" id="ARBA00023012"/>
    </source>
</evidence>
<dbReference type="Gene3D" id="1.10.10.60">
    <property type="entry name" value="Homeodomain-like"/>
    <property type="match status" value="2"/>
</dbReference>
<proteinExistence type="predicted"/>
<dbReference type="Proteomes" id="UP000231092">
    <property type="component" value="Unassembled WGS sequence"/>
</dbReference>
<dbReference type="Pfam" id="PF17853">
    <property type="entry name" value="GGDEF_2"/>
    <property type="match status" value="1"/>
</dbReference>
<feature type="modified residue" description="4-aspartylphosphate" evidence="10">
    <location>
        <position position="60"/>
    </location>
</feature>
<dbReference type="RefSeq" id="WP_100305031.1">
    <property type="nucleotide sequence ID" value="NZ_PGET01000001.1"/>
</dbReference>
<gene>
    <name evidence="13" type="ORF">H171_2053</name>
</gene>
<evidence type="ECO:0000256" key="6">
    <source>
        <dbReference type="ARBA" id="ARBA00023015"/>
    </source>
</evidence>
<evidence type="ECO:0000256" key="10">
    <source>
        <dbReference type="PROSITE-ProRule" id="PRU00169"/>
    </source>
</evidence>
<keyword evidence="8" id="KW-0804">Transcription</keyword>
<dbReference type="SMART" id="SM00448">
    <property type="entry name" value="REC"/>
    <property type="match status" value="1"/>
</dbReference>
<feature type="domain" description="HTH araC/xylS-type" evidence="11">
    <location>
        <begin position="425"/>
        <end position="524"/>
    </location>
</feature>
<dbReference type="PROSITE" id="PS01124">
    <property type="entry name" value="HTH_ARAC_FAMILY_2"/>
    <property type="match status" value="1"/>
</dbReference>
<dbReference type="InterPro" id="IPR009057">
    <property type="entry name" value="Homeodomain-like_sf"/>
</dbReference>
<reference evidence="13 14" key="1">
    <citation type="submission" date="2017-11" db="EMBL/GenBank/DDBJ databases">
        <title>Understudied soil microbes with underappreciated capabilities: Untangling the Clostridium saccharolyticum group.</title>
        <authorList>
            <person name="Leschine S."/>
        </authorList>
    </citation>
    <scope>NUCLEOTIDE SEQUENCE [LARGE SCALE GENOMIC DNA]</scope>
    <source>
        <strain evidence="13 14">18A</strain>
    </source>
</reference>
<evidence type="ECO:0000256" key="2">
    <source>
        <dbReference type="ARBA" id="ARBA00018672"/>
    </source>
</evidence>
<dbReference type="GO" id="GO:0043565">
    <property type="term" value="F:sequence-specific DNA binding"/>
    <property type="evidence" value="ECO:0007669"/>
    <property type="project" value="InterPro"/>
</dbReference>
<dbReference type="Pfam" id="PF00072">
    <property type="entry name" value="Response_reg"/>
    <property type="match status" value="1"/>
</dbReference>
<evidence type="ECO:0000259" key="12">
    <source>
        <dbReference type="PROSITE" id="PS50110"/>
    </source>
</evidence>
<comment type="function">
    <text evidence="9">May play the central regulatory role in sporulation. It may be an element of the effector pathway responsible for the activation of sporulation genes in response to nutritional stress. Spo0A may act in concert with spo0H (a sigma factor) to control the expression of some genes that are critical to the sporulation process.</text>
</comment>
<keyword evidence="4 10" id="KW-0597">Phosphoprotein</keyword>
<dbReference type="InterPro" id="IPR018060">
    <property type="entry name" value="HTH_AraC"/>
</dbReference>
<dbReference type="CDD" id="cd17536">
    <property type="entry name" value="REC_YesN-like"/>
    <property type="match status" value="1"/>
</dbReference>
<dbReference type="AlphaFoldDB" id="A0A2M8Z541"/>
<dbReference type="PANTHER" id="PTHR42713">
    <property type="entry name" value="HISTIDINE KINASE-RELATED"/>
    <property type="match status" value="1"/>
</dbReference>